<organism evidence="2 3">
    <name type="scientific">Phlebiopsis gigantea (strain 11061_1 CR5-6)</name>
    <name type="common">White-rot fungus</name>
    <name type="synonym">Peniophora gigantea</name>
    <dbReference type="NCBI Taxonomy" id="745531"/>
    <lineage>
        <taxon>Eukaryota</taxon>
        <taxon>Fungi</taxon>
        <taxon>Dikarya</taxon>
        <taxon>Basidiomycota</taxon>
        <taxon>Agaricomycotina</taxon>
        <taxon>Agaricomycetes</taxon>
        <taxon>Polyporales</taxon>
        <taxon>Phanerochaetaceae</taxon>
        <taxon>Phlebiopsis</taxon>
    </lineage>
</organism>
<dbReference type="Proteomes" id="UP000053257">
    <property type="component" value="Unassembled WGS sequence"/>
</dbReference>
<gene>
    <name evidence="2" type="ORF">PHLGIDRAFT_194621</name>
</gene>
<protein>
    <submittedName>
        <fullName evidence="2">Uncharacterized protein</fullName>
    </submittedName>
</protein>
<evidence type="ECO:0000256" key="1">
    <source>
        <dbReference type="SAM" id="Phobius"/>
    </source>
</evidence>
<keyword evidence="1" id="KW-0812">Transmembrane</keyword>
<keyword evidence="3" id="KW-1185">Reference proteome</keyword>
<evidence type="ECO:0000313" key="2">
    <source>
        <dbReference type="EMBL" id="KIP04413.1"/>
    </source>
</evidence>
<name>A0A0C3PFM7_PHLG1</name>
<proteinExistence type="predicted"/>
<accession>A0A0C3PFM7</accession>
<sequence length="58" mass="6807">MFLLSHHGTEFPFDLARNRLAAATLPYWIGQLCSMSISLLDRYIYRRRARCLDPVHRG</sequence>
<dbReference type="EMBL" id="KN840575">
    <property type="protein sequence ID" value="KIP04413.1"/>
    <property type="molecule type" value="Genomic_DNA"/>
</dbReference>
<keyword evidence="1" id="KW-0472">Membrane</keyword>
<keyword evidence="1" id="KW-1133">Transmembrane helix</keyword>
<dbReference type="AlphaFoldDB" id="A0A0C3PFM7"/>
<evidence type="ECO:0000313" key="3">
    <source>
        <dbReference type="Proteomes" id="UP000053257"/>
    </source>
</evidence>
<feature type="transmembrane region" description="Helical" evidence="1">
    <location>
        <begin position="20"/>
        <end position="40"/>
    </location>
</feature>
<dbReference type="HOGENOM" id="CLU_2979860_0_0_1"/>
<reference evidence="2 3" key="1">
    <citation type="journal article" date="2014" name="PLoS Genet.">
        <title>Analysis of the Phlebiopsis gigantea genome, transcriptome and secretome provides insight into its pioneer colonization strategies of wood.</title>
        <authorList>
            <person name="Hori C."/>
            <person name="Ishida T."/>
            <person name="Igarashi K."/>
            <person name="Samejima M."/>
            <person name="Suzuki H."/>
            <person name="Master E."/>
            <person name="Ferreira P."/>
            <person name="Ruiz-Duenas F.J."/>
            <person name="Held B."/>
            <person name="Canessa P."/>
            <person name="Larrondo L.F."/>
            <person name="Schmoll M."/>
            <person name="Druzhinina I.S."/>
            <person name="Kubicek C.P."/>
            <person name="Gaskell J.A."/>
            <person name="Kersten P."/>
            <person name="St John F."/>
            <person name="Glasner J."/>
            <person name="Sabat G."/>
            <person name="Splinter BonDurant S."/>
            <person name="Syed K."/>
            <person name="Yadav J."/>
            <person name="Mgbeahuruike A.C."/>
            <person name="Kovalchuk A."/>
            <person name="Asiegbu F.O."/>
            <person name="Lackner G."/>
            <person name="Hoffmeister D."/>
            <person name="Rencoret J."/>
            <person name="Gutierrez A."/>
            <person name="Sun H."/>
            <person name="Lindquist E."/>
            <person name="Barry K."/>
            <person name="Riley R."/>
            <person name="Grigoriev I.V."/>
            <person name="Henrissat B."/>
            <person name="Kues U."/>
            <person name="Berka R.M."/>
            <person name="Martinez A.T."/>
            <person name="Covert S.F."/>
            <person name="Blanchette R.A."/>
            <person name="Cullen D."/>
        </authorList>
    </citation>
    <scope>NUCLEOTIDE SEQUENCE [LARGE SCALE GENOMIC DNA]</scope>
    <source>
        <strain evidence="2 3">11061_1 CR5-6</strain>
    </source>
</reference>